<keyword evidence="2 5" id="KW-0808">Transferase</keyword>
<evidence type="ECO:0000256" key="5">
    <source>
        <dbReference type="RuleBase" id="RU003557"/>
    </source>
</evidence>
<feature type="domain" description="Thiolase C-terminal" evidence="7">
    <location>
        <begin position="278"/>
        <end position="395"/>
    </location>
</feature>
<keyword evidence="3 5" id="KW-0012">Acyltransferase</keyword>
<gene>
    <name evidence="8" type="ORF">DSYM_23740</name>
</gene>
<dbReference type="Pfam" id="PF00108">
    <property type="entry name" value="Thiolase_N"/>
    <property type="match status" value="1"/>
</dbReference>
<protein>
    <submittedName>
        <fullName evidence="8">Acetyl-CoA acetyltransferase</fullName>
    </submittedName>
</protein>
<dbReference type="PANTHER" id="PTHR18919">
    <property type="entry name" value="ACETYL-COA C-ACYLTRANSFERASE"/>
    <property type="match status" value="1"/>
</dbReference>
<dbReference type="SUPFAM" id="SSF53901">
    <property type="entry name" value="Thiolase-like"/>
    <property type="match status" value="1"/>
</dbReference>
<dbReference type="InterPro" id="IPR020617">
    <property type="entry name" value="Thiolase_C"/>
</dbReference>
<dbReference type="AlphaFoldDB" id="A0A809RBE9"/>
<name>A0A809RBE9_9PROT</name>
<evidence type="ECO:0000313" key="9">
    <source>
        <dbReference type="Proteomes" id="UP000662914"/>
    </source>
</evidence>
<evidence type="ECO:0000259" key="7">
    <source>
        <dbReference type="Pfam" id="PF02803"/>
    </source>
</evidence>
<dbReference type="EMBL" id="AP021857">
    <property type="protein sequence ID" value="BBO21675.1"/>
    <property type="molecule type" value="Genomic_DNA"/>
</dbReference>
<feature type="active site" description="Acyl-thioester intermediate" evidence="4">
    <location>
        <position position="89"/>
    </location>
</feature>
<dbReference type="Gene3D" id="3.40.47.10">
    <property type="match status" value="1"/>
</dbReference>
<sequence>MANAFIPYGSYWSTPFAKWQGPLANLNSIRLAAEVGRRFLEARRIPKERIDLGILGLTNPQPGSFYGLPWLTGMLGLENVPGPTVQQACATSARALQMAAAEVAQGSAGCALVVCADRMSNGPVVYYPDATAPGGNGLTEKWTLDNFGHDPHAKNAMIDTAENASARLGIGTAELNEVTLARYAQYQAALADDRAFQRRYMVEAPLFDSGFRKQTGALAADEGIFPTTAEGLARLKPVKPNGTHTFGTQTHPADGNAGMIVTTRETARELASDAKIEVALLGFGQARVEKGFMPLAPAPAAQVALKQAGLGIKDVDAVKTHNPFAANDIAFARETGFPLERMNNYGCSLVWGHPQGPTGLRSTIELIEELVLRGGGVGLFTGCAAGDSGMALLLRVTDAGRK</sequence>
<evidence type="ECO:0000256" key="1">
    <source>
        <dbReference type="ARBA" id="ARBA00010982"/>
    </source>
</evidence>
<feature type="active site" description="Proton acceptor" evidence="4">
    <location>
        <position position="383"/>
    </location>
</feature>
<dbReference type="InterPro" id="IPR002155">
    <property type="entry name" value="Thiolase"/>
</dbReference>
<feature type="active site" description="Proton acceptor" evidence="4">
    <location>
        <position position="353"/>
    </location>
</feature>
<proteinExistence type="inferred from homology"/>
<dbReference type="PIRSF" id="PIRSF000429">
    <property type="entry name" value="Ac-CoA_Ac_transf"/>
    <property type="match status" value="1"/>
</dbReference>
<comment type="similarity">
    <text evidence="1 5">Belongs to the thiolase-like superfamily. Thiolase family.</text>
</comment>
<accession>A0A809RBE9</accession>
<organism evidence="8 9">
    <name type="scientific">Candidatus Desulfobacillus denitrificans</name>
    <dbReference type="NCBI Taxonomy" id="2608985"/>
    <lineage>
        <taxon>Bacteria</taxon>
        <taxon>Pseudomonadati</taxon>
        <taxon>Pseudomonadota</taxon>
        <taxon>Betaproteobacteria</taxon>
        <taxon>Candidatus Desulfobacillus</taxon>
    </lineage>
</organism>
<evidence type="ECO:0000256" key="3">
    <source>
        <dbReference type="ARBA" id="ARBA00023315"/>
    </source>
</evidence>
<dbReference type="CDD" id="cd00751">
    <property type="entry name" value="thiolase"/>
    <property type="match status" value="1"/>
</dbReference>
<evidence type="ECO:0000256" key="4">
    <source>
        <dbReference type="PIRSR" id="PIRSR000429-1"/>
    </source>
</evidence>
<reference evidence="8" key="1">
    <citation type="journal article" name="DNA Res.">
        <title>The physiological potential of anammox bacteria as revealed by their core genome structure.</title>
        <authorList>
            <person name="Okubo T."/>
            <person name="Toyoda A."/>
            <person name="Fukuhara K."/>
            <person name="Uchiyama I."/>
            <person name="Harigaya Y."/>
            <person name="Kuroiwa M."/>
            <person name="Suzuki T."/>
            <person name="Murakami Y."/>
            <person name="Suwa Y."/>
            <person name="Takami H."/>
        </authorList>
    </citation>
    <scope>NUCLEOTIDE SEQUENCE</scope>
    <source>
        <strain evidence="8">317325-3</strain>
    </source>
</reference>
<feature type="domain" description="Thiolase N-terminal" evidence="6">
    <location>
        <begin position="14"/>
        <end position="264"/>
    </location>
</feature>
<dbReference type="KEGG" id="ddz:DSYM_23740"/>
<dbReference type="Pfam" id="PF02803">
    <property type="entry name" value="Thiolase_C"/>
    <property type="match status" value="1"/>
</dbReference>
<dbReference type="Proteomes" id="UP000662914">
    <property type="component" value="Chromosome"/>
</dbReference>
<dbReference type="GO" id="GO:0003988">
    <property type="term" value="F:acetyl-CoA C-acyltransferase activity"/>
    <property type="evidence" value="ECO:0007669"/>
    <property type="project" value="UniProtKB-ARBA"/>
</dbReference>
<evidence type="ECO:0000256" key="2">
    <source>
        <dbReference type="ARBA" id="ARBA00022679"/>
    </source>
</evidence>
<evidence type="ECO:0000313" key="8">
    <source>
        <dbReference type="EMBL" id="BBO21675.1"/>
    </source>
</evidence>
<dbReference type="InterPro" id="IPR016039">
    <property type="entry name" value="Thiolase-like"/>
</dbReference>
<evidence type="ECO:0000259" key="6">
    <source>
        <dbReference type="Pfam" id="PF00108"/>
    </source>
</evidence>
<dbReference type="InterPro" id="IPR020616">
    <property type="entry name" value="Thiolase_N"/>
</dbReference>
<dbReference type="PANTHER" id="PTHR18919:SF107">
    <property type="entry name" value="ACETYL-COA ACETYLTRANSFERASE, CYTOSOLIC"/>
    <property type="match status" value="1"/>
</dbReference>